<dbReference type="EMBL" id="CM046393">
    <property type="protein sequence ID" value="KAI8550733.1"/>
    <property type="molecule type" value="Genomic_DNA"/>
</dbReference>
<accession>A0ACC0NE11</accession>
<proteinExistence type="predicted"/>
<sequence length="220" mass="25041">MTHRIRRLRSTWPGQPSRGFFSMLCLIRHRRLAREPSVLRFGGRYGALGGMSPRSVRSPRWYVSEVSTEPSGALGNMSLGSVRRLQWYVSRVGMEPSVIWLGRSVRSPIYPGHYNSPSTSPDLLLVWEELTSSMTECSDVYQAPERCVDPHIRCSSISLVQLRETEARIGSVGSWARLQETETRKGSVGSWARLRKTEARRRHKRVPSVRGFGFGKSRHK</sequence>
<comment type="caution">
    <text evidence="1">The sequence shown here is derived from an EMBL/GenBank/DDBJ whole genome shotgun (WGS) entry which is preliminary data.</text>
</comment>
<organism evidence="1 2">
    <name type="scientific">Rhododendron molle</name>
    <name type="common">Chinese azalea</name>
    <name type="synonym">Azalea mollis</name>
    <dbReference type="NCBI Taxonomy" id="49168"/>
    <lineage>
        <taxon>Eukaryota</taxon>
        <taxon>Viridiplantae</taxon>
        <taxon>Streptophyta</taxon>
        <taxon>Embryophyta</taxon>
        <taxon>Tracheophyta</taxon>
        <taxon>Spermatophyta</taxon>
        <taxon>Magnoliopsida</taxon>
        <taxon>eudicotyledons</taxon>
        <taxon>Gunneridae</taxon>
        <taxon>Pentapetalae</taxon>
        <taxon>asterids</taxon>
        <taxon>Ericales</taxon>
        <taxon>Ericaceae</taxon>
        <taxon>Ericoideae</taxon>
        <taxon>Rhodoreae</taxon>
        <taxon>Rhododendron</taxon>
    </lineage>
</organism>
<name>A0ACC0NE11_RHOML</name>
<dbReference type="Proteomes" id="UP001062846">
    <property type="component" value="Chromosome 6"/>
</dbReference>
<protein>
    <submittedName>
        <fullName evidence="1">Uncharacterized protein</fullName>
    </submittedName>
</protein>
<evidence type="ECO:0000313" key="1">
    <source>
        <dbReference type="EMBL" id="KAI8550733.1"/>
    </source>
</evidence>
<reference evidence="1" key="1">
    <citation type="submission" date="2022-02" db="EMBL/GenBank/DDBJ databases">
        <title>Plant Genome Project.</title>
        <authorList>
            <person name="Zhang R.-G."/>
        </authorList>
    </citation>
    <scope>NUCLEOTIDE SEQUENCE</scope>
    <source>
        <strain evidence="1">AT1</strain>
    </source>
</reference>
<keyword evidence="2" id="KW-1185">Reference proteome</keyword>
<evidence type="ECO:0000313" key="2">
    <source>
        <dbReference type="Proteomes" id="UP001062846"/>
    </source>
</evidence>
<gene>
    <name evidence="1" type="ORF">RHMOL_Rhmol06G0130900</name>
</gene>